<proteinExistence type="predicted"/>
<dbReference type="RefSeq" id="WP_003983123.1">
    <property type="nucleotide sequence ID" value="NZ_CP043497.1"/>
</dbReference>
<organism evidence="1 2">
    <name type="scientific">Streptomyces rimosus subsp. rimosus</name>
    <dbReference type="NCBI Taxonomy" id="132474"/>
    <lineage>
        <taxon>Bacteria</taxon>
        <taxon>Bacillati</taxon>
        <taxon>Actinomycetota</taxon>
        <taxon>Actinomycetes</taxon>
        <taxon>Kitasatosporales</taxon>
        <taxon>Streptomycetaceae</taxon>
        <taxon>Streptomyces</taxon>
    </lineage>
</organism>
<protein>
    <submittedName>
        <fullName evidence="1">Histidinol-phosphatase</fullName>
        <ecNumber evidence="1">3.1.3.15</ecNumber>
    </submittedName>
</protein>
<dbReference type="GO" id="GO:0004401">
    <property type="term" value="F:histidinol-phosphatase activity"/>
    <property type="evidence" value="ECO:0007669"/>
    <property type="project" value="UniProtKB-EC"/>
</dbReference>
<dbReference type="SUPFAM" id="SSF81301">
    <property type="entry name" value="Nucleotidyltransferase"/>
    <property type="match status" value="1"/>
</dbReference>
<reference evidence="1 2" key="1">
    <citation type="submission" date="2022-03" db="EMBL/GenBank/DDBJ databases">
        <title>Complete genome of Streptomyces rimosus ssp. rimosus R7 (=ATCC 10970).</title>
        <authorList>
            <person name="Beganovic S."/>
            <person name="Ruckert C."/>
            <person name="Busche T."/>
            <person name="Kalinowski J."/>
            <person name="Wittmann C."/>
        </authorList>
    </citation>
    <scope>NUCLEOTIDE SEQUENCE [LARGE SCALE GENOMIC DNA]</scope>
    <source>
        <strain evidence="1 2">R7</strain>
    </source>
</reference>
<dbReference type="Pfam" id="PF00459">
    <property type="entry name" value="Inositol_P"/>
    <property type="match status" value="1"/>
</dbReference>
<dbReference type="EC" id="3.1.3.15" evidence="1"/>
<dbReference type="PRINTS" id="PR00377">
    <property type="entry name" value="IMPHPHTASES"/>
</dbReference>
<dbReference type="Proteomes" id="UP000829494">
    <property type="component" value="Chromosome"/>
</dbReference>
<dbReference type="Pfam" id="PF04229">
    <property type="entry name" value="GrpB"/>
    <property type="match status" value="1"/>
</dbReference>
<evidence type="ECO:0000313" key="2">
    <source>
        <dbReference type="Proteomes" id="UP000829494"/>
    </source>
</evidence>
<dbReference type="PANTHER" id="PTHR34822:SF1">
    <property type="entry name" value="GRPB FAMILY PROTEIN"/>
    <property type="match status" value="1"/>
</dbReference>
<dbReference type="SUPFAM" id="SSF56655">
    <property type="entry name" value="Carbohydrate phosphatase"/>
    <property type="match status" value="1"/>
</dbReference>
<dbReference type="InterPro" id="IPR007344">
    <property type="entry name" value="GrpB/CoaE"/>
</dbReference>
<dbReference type="Gene3D" id="3.30.540.10">
    <property type="entry name" value="Fructose-1,6-Bisphosphatase, subunit A, domain 1"/>
    <property type="match status" value="1"/>
</dbReference>
<dbReference type="InterPro" id="IPR000760">
    <property type="entry name" value="Inositol_monophosphatase-like"/>
</dbReference>
<gene>
    <name evidence="1" type="primary">hisN1</name>
    <name evidence="1" type="ORF">SRIMR7_07770</name>
</gene>
<dbReference type="Gene3D" id="3.30.460.10">
    <property type="entry name" value="Beta Polymerase, domain 2"/>
    <property type="match status" value="1"/>
</dbReference>
<accession>A0ABY3YVK3</accession>
<dbReference type="PANTHER" id="PTHR34822">
    <property type="entry name" value="GRPB DOMAIN PROTEIN (AFU_ORTHOLOGUE AFUA_1G01530)"/>
    <property type="match status" value="1"/>
</dbReference>
<keyword evidence="2" id="KW-1185">Reference proteome</keyword>
<keyword evidence="1" id="KW-0378">Hydrolase</keyword>
<dbReference type="GeneID" id="71455929"/>
<dbReference type="Gene3D" id="3.40.190.80">
    <property type="match status" value="1"/>
</dbReference>
<dbReference type="EMBL" id="CP094298">
    <property type="protein sequence ID" value="UNZ02036.1"/>
    <property type="molecule type" value="Genomic_DNA"/>
</dbReference>
<dbReference type="InterPro" id="IPR043519">
    <property type="entry name" value="NT_sf"/>
</dbReference>
<sequence>MIHSTGTPPVSEELFAFAVRLAARAGRMCAEAFHGERPSSERKPDGTEVTAVDLAVEEFVRKELAAAFPADAVLGEEAGPRAGTSGPRAGTSGRRWVVDPVNGTRQFGDRMPAFSTDLAFEDEHGPAIGVVNLPMSRQLVAAGRGLGCWLLLGTDPDPLEALRSGRGRLRADGRTELTGARTQAHNIAGWPESLLTALHRRVWLVPTGGGALDVLAGRADALVIAGPALGYEDLAPLPVIVAEGGGRITDLTGAPVLEGDGSVLVTNGRLHDAFLDVVAEAVQKGSTRAVLVDAHPGWAAEGAALSAELQAALAPEARRVEHIGSTSVPGMAAKPVFDLQVSVADLAAASDAFDAPLAARGFVRSRHETDHVPAGRDDGQDRWVKRLWTRRGGPGPDVNLHVRCAGSPNERLALLFRDWFRAHPEAVPAYARFKRELAHRTADSGSYAEVKDPVVDLVAEVAEGWAKETGWRP</sequence>
<evidence type="ECO:0000313" key="1">
    <source>
        <dbReference type="EMBL" id="UNZ02036.1"/>
    </source>
</evidence>
<name>A0ABY3YVK3_STRRM</name>